<evidence type="ECO:0000256" key="1">
    <source>
        <dbReference type="SAM" id="Phobius"/>
    </source>
</evidence>
<comment type="caution">
    <text evidence="2">The sequence shown here is derived from an EMBL/GenBank/DDBJ whole genome shotgun (WGS) entry which is preliminary data.</text>
</comment>
<name>A0A971M608_9BACT</name>
<evidence type="ECO:0000313" key="2">
    <source>
        <dbReference type="EMBL" id="NLW35919.1"/>
    </source>
</evidence>
<dbReference type="Pfam" id="PF09527">
    <property type="entry name" value="ATPase_gene1"/>
    <property type="match status" value="1"/>
</dbReference>
<keyword evidence="1" id="KW-1133">Transmembrane helix</keyword>
<evidence type="ECO:0000313" key="3">
    <source>
        <dbReference type="Proteomes" id="UP000777265"/>
    </source>
</evidence>
<gene>
    <name evidence="2" type="ORF">GXY80_10630</name>
</gene>
<dbReference type="EMBL" id="JAAYEE010000182">
    <property type="protein sequence ID" value="NLW35919.1"/>
    <property type="molecule type" value="Genomic_DNA"/>
</dbReference>
<organism evidence="2 3">
    <name type="scientific">Syntrophorhabdus aromaticivorans</name>
    <dbReference type="NCBI Taxonomy" id="328301"/>
    <lineage>
        <taxon>Bacteria</taxon>
        <taxon>Pseudomonadati</taxon>
        <taxon>Thermodesulfobacteriota</taxon>
        <taxon>Syntrophorhabdia</taxon>
        <taxon>Syntrophorhabdales</taxon>
        <taxon>Syntrophorhabdaceae</taxon>
        <taxon>Syntrophorhabdus</taxon>
    </lineage>
</organism>
<reference evidence="2" key="1">
    <citation type="journal article" date="2020" name="Biotechnol. Biofuels">
        <title>New insights from the biogas microbiome by comprehensive genome-resolved metagenomics of nearly 1600 species originating from multiple anaerobic digesters.</title>
        <authorList>
            <person name="Campanaro S."/>
            <person name="Treu L."/>
            <person name="Rodriguez-R L.M."/>
            <person name="Kovalovszki A."/>
            <person name="Ziels R.M."/>
            <person name="Maus I."/>
            <person name="Zhu X."/>
            <person name="Kougias P.G."/>
            <person name="Basile A."/>
            <person name="Luo G."/>
            <person name="Schluter A."/>
            <person name="Konstantinidis K.T."/>
            <person name="Angelidaki I."/>
        </authorList>
    </citation>
    <scope>NUCLEOTIDE SEQUENCE</scope>
    <source>
        <strain evidence="2">AS06rmzACSIP_7</strain>
    </source>
</reference>
<dbReference type="InterPro" id="IPR032820">
    <property type="entry name" value="ATPase_put"/>
</dbReference>
<reference evidence="2" key="2">
    <citation type="submission" date="2020-01" db="EMBL/GenBank/DDBJ databases">
        <authorList>
            <person name="Campanaro S."/>
        </authorList>
    </citation>
    <scope>NUCLEOTIDE SEQUENCE</scope>
    <source>
        <strain evidence="2">AS06rmzACSIP_7</strain>
    </source>
</reference>
<protein>
    <submittedName>
        <fullName evidence="2">AtpZ/AtpI family protein</fullName>
    </submittedName>
</protein>
<accession>A0A971M608</accession>
<sequence>MIMSLSENKRDVIKSLLNYSSLGLEMGLSVAIGIGIGYFLDSYFKTYPYLTIIFMIFGIVAAMKTIFMLLKKIERENERNKDK</sequence>
<dbReference type="AlphaFoldDB" id="A0A971M608"/>
<keyword evidence="1" id="KW-0812">Transmembrane</keyword>
<feature type="transmembrane region" description="Helical" evidence="1">
    <location>
        <begin position="46"/>
        <end position="70"/>
    </location>
</feature>
<feature type="transmembrane region" description="Helical" evidence="1">
    <location>
        <begin position="21"/>
        <end position="40"/>
    </location>
</feature>
<dbReference type="Proteomes" id="UP000777265">
    <property type="component" value="Unassembled WGS sequence"/>
</dbReference>
<keyword evidence="1" id="KW-0472">Membrane</keyword>
<proteinExistence type="predicted"/>